<evidence type="ECO:0000256" key="1">
    <source>
        <dbReference type="SAM" id="MobiDB-lite"/>
    </source>
</evidence>
<protein>
    <submittedName>
        <fullName evidence="2">14259_t:CDS:1</fullName>
    </submittedName>
</protein>
<accession>A0A9N9BJS9</accession>
<comment type="caution">
    <text evidence="2">The sequence shown here is derived from an EMBL/GenBank/DDBJ whole genome shotgun (WGS) entry which is preliminary data.</text>
</comment>
<keyword evidence="3" id="KW-1185">Reference proteome</keyword>
<feature type="compositionally biased region" description="Low complexity" evidence="1">
    <location>
        <begin position="8"/>
        <end position="20"/>
    </location>
</feature>
<dbReference type="EMBL" id="CAJVPS010002417">
    <property type="protein sequence ID" value="CAG8568313.1"/>
    <property type="molecule type" value="Genomic_DNA"/>
</dbReference>
<reference evidence="2" key="1">
    <citation type="submission" date="2021-06" db="EMBL/GenBank/DDBJ databases">
        <authorList>
            <person name="Kallberg Y."/>
            <person name="Tangrot J."/>
            <person name="Rosling A."/>
        </authorList>
    </citation>
    <scope>NUCLEOTIDE SEQUENCE</scope>
    <source>
        <strain evidence="2">FL130A</strain>
    </source>
</reference>
<evidence type="ECO:0000313" key="3">
    <source>
        <dbReference type="Proteomes" id="UP000789508"/>
    </source>
</evidence>
<feature type="region of interest" description="Disordered" evidence="1">
    <location>
        <begin position="1"/>
        <end position="20"/>
    </location>
</feature>
<dbReference type="AlphaFoldDB" id="A0A9N9BJS9"/>
<evidence type="ECO:0000313" key="2">
    <source>
        <dbReference type="EMBL" id="CAG8568313.1"/>
    </source>
</evidence>
<organism evidence="2 3">
    <name type="scientific">Ambispora leptoticha</name>
    <dbReference type="NCBI Taxonomy" id="144679"/>
    <lineage>
        <taxon>Eukaryota</taxon>
        <taxon>Fungi</taxon>
        <taxon>Fungi incertae sedis</taxon>
        <taxon>Mucoromycota</taxon>
        <taxon>Glomeromycotina</taxon>
        <taxon>Glomeromycetes</taxon>
        <taxon>Archaeosporales</taxon>
        <taxon>Ambisporaceae</taxon>
        <taxon>Ambispora</taxon>
    </lineage>
</organism>
<proteinExistence type="predicted"/>
<dbReference type="OrthoDB" id="10485914at2759"/>
<name>A0A9N9BJS9_9GLOM</name>
<gene>
    <name evidence="2" type="ORF">ALEPTO_LOCUS6693</name>
</gene>
<dbReference type="Proteomes" id="UP000789508">
    <property type="component" value="Unassembled WGS sequence"/>
</dbReference>
<sequence>MQQTIYFSQDPSSSTHSFSHVSRQKRRVSFAYIYSVSFLKMRQLSIDENLRDVVLISTWLQRHLTKQQEIQRIRQQQEIEKQMKRLGLCEEDADLHNNEMEEDEDEFDCRGIKIKK</sequence>